<evidence type="ECO:0000313" key="2">
    <source>
        <dbReference type="EMBL" id="MFH7599970.1"/>
    </source>
</evidence>
<keyword evidence="3" id="KW-1185">Reference proteome</keyword>
<reference evidence="2 3" key="1">
    <citation type="submission" date="2024-03" db="EMBL/GenBank/DDBJ databases">
        <title>Whole genome sequencing of Streptomyces racemochromogenes, to identify antimicrobial biosynthetic gene clusters.</title>
        <authorList>
            <person name="Suryawanshi P."/>
            <person name="Krishnaraj P.U."/>
            <person name="Arun Y.P."/>
            <person name="Suryawanshi M.P."/>
            <person name="Rakshit O."/>
        </authorList>
    </citation>
    <scope>NUCLEOTIDE SEQUENCE [LARGE SCALE GENOMIC DNA]</scope>
    <source>
        <strain evidence="2 3">AUDT626</strain>
    </source>
</reference>
<comment type="caution">
    <text evidence="2">The sequence shown here is derived from an EMBL/GenBank/DDBJ whole genome shotgun (WGS) entry which is preliminary data.</text>
</comment>
<dbReference type="Proteomes" id="UP001610631">
    <property type="component" value="Unassembled WGS sequence"/>
</dbReference>
<dbReference type="RefSeq" id="WP_395513585.1">
    <property type="nucleotide sequence ID" value="NZ_JBBDHD010000164.1"/>
</dbReference>
<sequence>MRRKTARLAVSAATVAGLVMTAATSAGASVLLGIGQGAGACPGSHVCLWSENDFVGATSGSKFGAIASNQNVGDLGKLQRDGALWTGMQDITSSVVNNTGSAICFYEHNNYGGLQFRIGPWEK</sequence>
<dbReference type="EMBL" id="JBBDHD010000164">
    <property type="protein sequence ID" value="MFH7599970.1"/>
    <property type="molecule type" value="Genomic_DNA"/>
</dbReference>
<feature type="signal peptide" evidence="1">
    <location>
        <begin position="1"/>
        <end position="28"/>
    </location>
</feature>
<protein>
    <submittedName>
        <fullName evidence="2">Peptidase inhibitor family I36 protein</fullName>
    </submittedName>
</protein>
<name>A0ABW7PPB9_9ACTN</name>
<proteinExistence type="predicted"/>
<evidence type="ECO:0000313" key="3">
    <source>
        <dbReference type="Proteomes" id="UP001610631"/>
    </source>
</evidence>
<gene>
    <name evidence="2" type="ORF">WDV06_33460</name>
</gene>
<accession>A0ABW7PPB9</accession>
<feature type="chain" id="PRO_5046009507" evidence="1">
    <location>
        <begin position="29"/>
        <end position="123"/>
    </location>
</feature>
<dbReference type="Pfam" id="PF03995">
    <property type="entry name" value="Inhibitor_I36"/>
    <property type="match status" value="1"/>
</dbReference>
<keyword evidence="1" id="KW-0732">Signal</keyword>
<dbReference type="Gene3D" id="2.60.20.10">
    <property type="entry name" value="Crystallins"/>
    <property type="match status" value="1"/>
</dbReference>
<evidence type="ECO:0000256" key="1">
    <source>
        <dbReference type="SAM" id="SignalP"/>
    </source>
</evidence>
<organism evidence="2 3">
    <name type="scientific">Streptomyces racemochromogenes</name>
    <dbReference type="NCBI Taxonomy" id="67353"/>
    <lineage>
        <taxon>Bacteria</taxon>
        <taxon>Bacillati</taxon>
        <taxon>Actinomycetota</taxon>
        <taxon>Actinomycetes</taxon>
        <taxon>Kitasatosporales</taxon>
        <taxon>Streptomycetaceae</taxon>
        <taxon>Streptomyces</taxon>
    </lineage>
</organism>